<feature type="compositionally biased region" description="Basic residues" evidence="1">
    <location>
        <begin position="21"/>
        <end position="34"/>
    </location>
</feature>
<dbReference type="KEGG" id="vg:6940715"/>
<proteinExistence type="predicted"/>
<gene>
    <name evidence="3" type="primary">13</name>
    <name evidence="3" type="ORF">KONSTANTINE_13</name>
</gene>
<accession>B5U4Y3</accession>
<evidence type="ECO:0000256" key="2">
    <source>
        <dbReference type="SAM" id="Phobius"/>
    </source>
</evidence>
<dbReference type="RefSeq" id="YP_002242070.1">
    <property type="nucleotide sequence ID" value="NC_011292.1"/>
</dbReference>
<keyword evidence="2" id="KW-1133">Transmembrane helix</keyword>
<dbReference type="Proteomes" id="UP000002183">
    <property type="component" value="Segment"/>
</dbReference>
<dbReference type="EMBL" id="FJ174691">
    <property type="protein sequence ID" value="ACI12429.1"/>
    <property type="molecule type" value="Genomic_DNA"/>
</dbReference>
<keyword evidence="2" id="KW-0472">Membrane</keyword>
<feature type="transmembrane region" description="Helical" evidence="2">
    <location>
        <begin position="62"/>
        <end position="85"/>
    </location>
</feature>
<dbReference type="GeneID" id="6940715"/>
<evidence type="ECO:0000256" key="1">
    <source>
        <dbReference type="SAM" id="MobiDB-lite"/>
    </source>
</evidence>
<keyword evidence="2" id="KW-0812">Transmembrane</keyword>
<feature type="region of interest" description="Disordered" evidence="1">
    <location>
        <begin position="14"/>
        <end position="62"/>
    </location>
</feature>
<organism evidence="3 4">
    <name type="scientific">Mycobacterium phage Konstantine</name>
    <dbReference type="NCBI Taxonomy" id="563121"/>
    <lineage>
        <taxon>Viruses</taxon>
        <taxon>Duplodnaviria</taxon>
        <taxon>Heunggongvirae</taxon>
        <taxon>Uroviricota</taxon>
        <taxon>Caudoviricetes</taxon>
        <taxon>Konstantinevirus</taxon>
        <taxon>Konstantinevirus konstantine</taxon>
    </lineage>
</organism>
<evidence type="ECO:0000313" key="3">
    <source>
        <dbReference type="EMBL" id="ACI12429.1"/>
    </source>
</evidence>
<sequence length="110" mass="12027">MAYKFTARRRTALKKAALASARKRRKSKASRSRRTGTVTLGTRKHAVYDSRRNKRRRVATRAAGAAIGTAVGGPGIGTAIGLIAAEGRINKKGYNRKLKPVKKRVRAKAR</sequence>
<evidence type="ECO:0000313" key="4">
    <source>
        <dbReference type="Proteomes" id="UP000002183"/>
    </source>
</evidence>
<keyword evidence="4" id="KW-1185">Reference proteome</keyword>
<reference evidence="3 4" key="1">
    <citation type="submission" date="2008-09" db="EMBL/GenBank/DDBJ databases">
        <authorList>
            <person name="Tantoco A.T."/>
            <person name="Edgar R.H."/>
            <person name="Ko C."/>
            <person name="Chambers R.A."/>
            <person name="Jacobs-Sera D."/>
            <person name="Hendrix R.W."/>
            <person name="Hatfull G.F."/>
        </authorList>
    </citation>
    <scope>NUCLEOTIDE SEQUENCE [LARGE SCALE GENOMIC DNA]</scope>
</reference>
<protein>
    <submittedName>
        <fullName evidence="3">Uncharacterized protein</fullName>
    </submittedName>
</protein>
<name>B5U4Y3_9CAUD</name>